<dbReference type="PANTHER" id="PTHR45636:SF41">
    <property type="entry name" value="PAIRED BOX PROTEIN PAX-6-RELATED"/>
    <property type="match status" value="1"/>
</dbReference>
<keyword evidence="4" id="KW-0805">Transcription regulation</keyword>
<evidence type="ECO:0000313" key="11">
    <source>
        <dbReference type="Proteomes" id="UP001651158"/>
    </source>
</evidence>
<keyword evidence="7" id="KW-0539">Nucleus</keyword>
<keyword evidence="6" id="KW-0804">Transcription</keyword>
<comment type="caution">
    <text evidence="10">The sequence shown here is derived from an EMBL/GenBank/DDBJ whole genome shotgun (WGS) entry which is preliminary data.</text>
</comment>
<evidence type="ECO:0000256" key="1">
    <source>
        <dbReference type="ARBA" id="ARBA00004123"/>
    </source>
</evidence>
<evidence type="ECO:0000256" key="7">
    <source>
        <dbReference type="ARBA" id="ARBA00023242"/>
    </source>
</evidence>
<reference evidence="10 11" key="1">
    <citation type="journal article" date="2022" name="Front. Cell. Infect. Microbiol.">
        <title>The Genomes of Two Strains of Taenia crassiceps the Animal Model for the Study of Human Cysticercosis.</title>
        <authorList>
            <person name="Bobes R.J."/>
            <person name="Estrada K."/>
            <person name="Rios-Valencia D.G."/>
            <person name="Calderon-Gallegos A."/>
            <person name="de la Torre P."/>
            <person name="Carrero J.C."/>
            <person name="Sanchez-Flores A."/>
            <person name="Laclette J.P."/>
        </authorList>
    </citation>
    <scope>NUCLEOTIDE SEQUENCE [LARGE SCALE GENOMIC DNA]</scope>
    <source>
        <strain evidence="10">WFUcys</strain>
    </source>
</reference>
<dbReference type="SUPFAM" id="SSF46689">
    <property type="entry name" value="Homeodomain-like"/>
    <property type="match status" value="1"/>
</dbReference>
<keyword evidence="2" id="KW-0217">Developmental protein</keyword>
<keyword evidence="5" id="KW-0238">DNA-binding</keyword>
<evidence type="ECO:0000313" key="10">
    <source>
        <dbReference type="EMBL" id="KAL5103523.1"/>
    </source>
</evidence>
<dbReference type="InterPro" id="IPR036388">
    <property type="entry name" value="WH-like_DNA-bd_sf"/>
</dbReference>
<dbReference type="PRINTS" id="PR00027">
    <property type="entry name" value="PAIREDBOX"/>
</dbReference>
<dbReference type="InterPro" id="IPR043565">
    <property type="entry name" value="PAX_fam"/>
</dbReference>
<feature type="domain" description="Paired" evidence="9">
    <location>
        <begin position="19"/>
        <end position="145"/>
    </location>
</feature>
<organism evidence="10 11">
    <name type="scientific">Taenia crassiceps</name>
    <dbReference type="NCBI Taxonomy" id="6207"/>
    <lineage>
        <taxon>Eukaryota</taxon>
        <taxon>Metazoa</taxon>
        <taxon>Spiralia</taxon>
        <taxon>Lophotrochozoa</taxon>
        <taxon>Platyhelminthes</taxon>
        <taxon>Cestoda</taxon>
        <taxon>Eucestoda</taxon>
        <taxon>Cyclophyllidea</taxon>
        <taxon>Taeniidae</taxon>
        <taxon>Taenia</taxon>
    </lineage>
</organism>
<evidence type="ECO:0000256" key="4">
    <source>
        <dbReference type="ARBA" id="ARBA00023015"/>
    </source>
</evidence>
<feature type="region of interest" description="Disordered" evidence="8">
    <location>
        <begin position="396"/>
        <end position="417"/>
    </location>
</feature>
<dbReference type="PROSITE" id="PS00034">
    <property type="entry name" value="PAIRED_1"/>
    <property type="match status" value="1"/>
</dbReference>
<evidence type="ECO:0000256" key="5">
    <source>
        <dbReference type="ARBA" id="ARBA00023125"/>
    </source>
</evidence>
<evidence type="ECO:0000259" key="9">
    <source>
        <dbReference type="PROSITE" id="PS51057"/>
    </source>
</evidence>
<dbReference type="SMART" id="SM00351">
    <property type="entry name" value="PAX"/>
    <property type="match status" value="1"/>
</dbReference>
<keyword evidence="3" id="KW-0563">Paired box</keyword>
<protein>
    <submittedName>
        <fullName evidence="10">Paired box protein Pax-6</fullName>
    </submittedName>
</protein>
<evidence type="ECO:0000256" key="6">
    <source>
        <dbReference type="ARBA" id="ARBA00023163"/>
    </source>
</evidence>
<evidence type="ECO:0000256" key="8">
    <source>
        <dbReference type="SAM" id="MobiDB-lite"/>
    </source>
</evidence>
<evidence type="ECO:0000256" key="3">
    <source>
        <dbReference type="ARBA" id="ARBA00022724"/>
    </source>
</evidence>
<evidence type="ECO:0000256" key="2">
    <source>
        <dbReference type="ARBA" id="ARBA00022473"/>
    </source>
</evidence>
<accession>A0ABR4Q2G0</accession>
<dbReference type="InterPro" id="IPR009057">
    <property type="entry name" value="Homeodomain-like_sf"/>
</dbReference>
<name>A0ABR4Q2G0_9CEST</name>
<comment type="subcellular location">
    <subcellularLocation>
        <location evidence="1">Nucleus</location>
    </subcellularLocation>
</comment>
<dbReference type="Proteomes" id="UP001651158">
    <property type="component" value="Unassembled WGS sequence"/>
</dbReference>
<feature type="compositionally biased region" description="Polar residues" evidence="8">
    <location>
        <begin position="399"/>
        <end position="417"/>
    </location>
</feature>
<dbReference type="InterPro" id="IPR043182">
    <property type="entry name" value="PAIRED_DNA-bd_dom"/>
</dbReference>
<dbReference type="EMBL" id="JAKROA010000017">
    <property type="protein sequence ID" value="KAL5103523.1"/>
    <property type="molecule type" value="Genomic_DNA"/>
</dbReference>
<dbReference type="Gene3D" id="1.10.10.10">
    <property type="entry name" value="Winged helix-like DNA-binding domain superfamily/Winged helix DNA-binding domain"/>
    <property type="match status" value="2"/>
</dbReference>
<sequence length="417" mass="46698">MSAYKNIEASAVTKNWKRGHSGINQLGGLFVNGRPLPEATRQRIVELAQGGARPCDISRLLQVSNGCVSKILCRFHETGSIRPKAIGGSKPRVATGEVVLKIAAYKRACPSIFAWEIRERLLQEGVCSQANIPSVSSINRVLRNLSAENKNSPLEYNQQNQDNVSTISANSTPVMTSTQSGGMNLDPLGYLQEHRQSYATWTDSWSMPRLINYHSGYDNTCAEFGGWQLQWPEFAPTKRIAKSEPSSVLWSSDSFANSSRFCDHKCTPCLQTEQQVGYLADPVEAYKLQSLRSFTPTSMRMPAFAEMETSRVQQHRRIPFTSIDQTTVSEREIEASQQQEVFMQEEGPTINSRLTGNRIHMWLSNRNTKWSAPFAPETIASRLELETSIAGEYQHEPQIPTSTDPLRQSWTDSGEIC</sequence>
<gene>
    <name evidence="10" type="ORF">TcWFU_003964</name>
</gene>
<dbReference type="Pfam" id="PF00292">
    <property type="entry name" value="PAX"/>
    <property type="match status" value="1"/>
</dbReference>
<dbReference type="InterPro" id="IPR001523">
    <property type="entry name" value="Paired_dom"/>
</dbReference>
<dbReference type="PROSITE" id="PS51057">
    <property type="entry name" value="PAIRED_2"/>
    <property type="match status" value="1"/>
</dbReference>
<dbReference type="PANTHER" id="PTHR45636">
    <property type="entry name" value="PAIRED BOX PROTEIN PAX-6-RELATED-RELATED"/>
    <property type="match status" value="1"/>
</dbReference>
<dbReference type="CDD" id="cd00131">
    <property type="entry name" value="PAX"/>
    <property type="match status" value="1"/>
</dbReference>
<proteinExistence type="predicted"/>
<keyword evidence="11" id="KW-1185">Reference proteome</keyword>